<accession>U4TI51</accession>
<dbReference type="Gene3D" id="1.10.10.10">
    <property type="entry name" value="Winged helix-like DNA-binding domain superfamily/Winged helix DNA-binding domain"/>
    <property type="match status" value="1"/>
</dbReference>
<gene>
    <name evidence="2" type="ORF">L248_2122</name>
</gene>
<reference evidence="3" key="1">
    <citation type="journal article" date="2013" name="Genome Announc.">
        <title>Whole-Genome Sequencing of Lactobacillus shenzhenensis Strain LY-73T.</title>
        <authorList>
            <person name="Lin Z."/>
            <person name="Liu Z."/>
            <person name="Yang R."/>
            <person name="Zou Y."/>
            <person name="Wan D."/>
            <person name="Chen J."/>
            <person name="Guo M."/>
            <person name="Zhao J."/>
            <person name="Fang C."/>
            <person name="Yang R."/>
            <person name="Liu F."/>
        </authorList>
    </citation>
    <scope>NUCLEOTIDE SEQUENCE [LARGE SCALE GENOMIC DNA]</scope>
    <source>
        <strain evidence="3">LY-73</strain>
    </source>
</reference>
<dbReference type="EMBL" id="KI271612">
    <property type="protein sequence ID" value="ERL63829.1"/>
    <property type="molecule type" value="Genomic_DNA"/>
</dbReference>
<dbReference type="Proteomes" id="UP000030647">
    <property type="component" value="Unassembled WGS sequence"/>
</dbReference>
<sequence>MDYFKQRRAFRQLLTEELNLSLGQICLYRELLDYANDEGKMQEQFRLRNSVLASRTGLSEEGVKNARNRLVQEGLIKYTPGKKNTVNPGYQLVRLYKEYPNRQLNSTPDCTPTVLQTVPQLTPQPAPQNSLLVPDYDLTKDKRRNSRKREYADDAPEMVEARYLWGKIKANNPEAHKAPNIQHWADDIRKMHDLDGRSFDKIHRMIDWSQADTFWGPNILSAKKLREKYLQMAAQANAEHRSRAKPRGYQEPNNPGAASLPY</sequence>
<dbReference type="HOGENOM" id="CLU_074315_2_0_9"/>
<evidence type="ECO:0000256" key="1">
    <source>
        <dbReference type="SAM" id="MobiDB-lite"/>
    </source>
</evidence>
<dbReference type="STRING" id="1231336.L248_2122"/>
<dbReference type="eggNOG" id="COG3935">
    <property type="taxonomic scope" value="Bacteria"/>
</dbReference>
<organism evidence="2 3">
    <name type="scientific">Schleiferilactobacillus shenzhenensis LY-73</name>
    <dbReference type="NCBI Taxonomy" id="1231336"/>
    <lineage>
        <taxon>Bacteria</taxon>
        <taxon>Bacillati</taxon>
        <taxon>Bacillota</taxon>
        <taxon>Bacilli</taxon>
        <taxon>Lactobacillales</taxon>
        <taxon>Lactobacillaceae</taxon>
        <taxon>Schleiferilactobacillus</taxon>
    </lineage>
</organism>
<dbReference type="AlphaFoldDB" id="U4TI51"/>
<keyword evidence="3" id="KW-1185">Reference proteome</keyword>
<proteinExistence type="predicted"/>
<dbReference type="RefSeq" id="WP_022530876.1">
    <property type="nucleotide sequence ID" value="NZ_KI271612.1"/>
</dbReference>
<name>U4TI51_9LACO</name>
<evidence type="ECO:0000313" key="3">
    <source>
        <dbReference type="Proteomes" id="UP000030647"/>
    </source>
</evidence>
<protein>
    <recommendedName>
        <fullName evidence="4">DnaD domain-containing protein</fullName>
    </recommendedName>
</protein>
<feature type="region of interest" description="Disordered" evidence="1">
    <location>
        <begin position="234"/>
        <end position="262"/>
    </location>
</feature>
<dbReference type="InterPro" id="IPR036388">
    <property type="entry name" value="WH-like_DNA-bd_sf"/>
</dbReference>
<evidence type="ECO:0008006" key="4">
    <source>
        <dbReference type="Google" id="ProtNLM"/>
    </source>
</evidence>
<evidence type="ECO:0000313" key="2">
    <source>
        <dbReference type="EMBL" id="ERL63829.1"/>
    </source>
</evidence>